<dbReference type="RefSeq" id="WP_369060103.1">
    <property type="nucleotide sequence ID" value="NZ_CP158375.1"/>
</dbReference>
<evidence type="ECO:0000259" key="2">
    <source>
        <dbReference type="Pfam" id="PF09832"/>
    </source>
</evidence>
<organism evidence="3">
    <name type="scientific">Caulobacter sp. 73W</name>
    <dbReference type="NCBI Taxonomy" id="3161137"/>
    <lineage>
        <taxon>Bacteria</taxon>
        <taxon>Pseudomonadati</taxon>
        <taxon>Pseudomonadota</taxon>
        <taxon>Alphaproteobacteria</taxon>
        <taxon>Caulobacterales</taxon>
        <taxon>Caulobacteraceae</taxon>
        <taxon>Caulobacter</taxon>
    </lineage>
</organism>
<keyword evidence="1" id="KW-0732">Signal</keyword>
<name>A0AB39KTU7_9CAUL</name>
<feature type="signal peptide" evidence="1">
    <location>
        <begin position="1"/>
        <end position="22"/>
    </location>
</feature>
<reference evidence="3" key="1">
    <citation type="submission" date="2024-06" db="EMBL/GenBank/DDBJ databases">
        <title>Caulobacter inopinatus, sp. nov.</title>
        <authorList>
            <person name="Donachie S.P."/>
        </authorList>
    </citation>
    <scope>NUCLEOTIDE SEQUENCE</scope>
    <source>
        <strain evidence="3">73W</strain>
    </source>
</reference>
<accession>A0AB39KTU7</accession>
<proteinExistence type="predicted"/>
<evidence type="ECO:0000313" key="3">
    <source>
        <dbReference type="EMBL" id="XDO97108.1"/>
    </source>
</evidence>
<evidence type="ECO:0000256" key="1">
    <source>
        <dbReference type="SAM" id="SignalP"/>
    </source>
</evidence>
<dbReference type="Pfam" id="PF09832">
    <property type="entry name" value="DUF2059"/>
    <property type="match status" value="1"/>
</dbReference>
<dbReference type="InterPro" id="IPR018637">
    <property type="entry name" value="DUF2059"/>
</dbReference>
<protein>
    <submittedName>
        <fullName evidence="3">DUF2059 domain-containing protein</fullName>
    </submittedName>
</protein>
<sequence>MKRILSVAAACAVLTLGSGADAAPSQKSLDLARRYFTAVEIDKNLDALMKSVIPTMVEMQAQRYPNLTAEQRAIVRGAAAESMSVLMPKIVEAYIPEIADNFTVEELEALVGFYESPVGRSISAKLPAMGPSMNRIMLKLIPEAQADMLSRLCSKIDCSSATPSNSPKGS</sequence>
<feature type="domain" description="DUF2059" evidence="2">
    <location>
        <begin position="89"/>
        <end position="146"/>
    </location>
</feature>
<gene>
    <name evidence="3" type="ORF">ABOZ73_01390</name>
</gene>
<dbReference type="EMBL" id="CP158375">
    <property type="protein sequence ID" value="XDO97108.1"/>
    <property type="molecule type" value="Genomic_DNA"/>
</dbReference>
<dbReference type="AlphaFoldDB" id="A0AB39KTU7"/>
<feature type="chain" id="PRO_5044202972" evidence="1">
    <location>
        <begin position="23"/>
        <end position="170"/>
    </location>
</feature>